<keyword evidence="1" id="KW-0812">Transmembrane</keyword>
<sequence>MKTIFVLAISPLLYVQLTKIFFRWSGHADLVANLLFLAVILITLLFIGTKTVKR</sequence>
<gene>
    <name evidence="2" type="ORF">SAMN05216361_3618</name>
</gene>
<dbReference type="Proteomes" id="UP000184520">
    <property type="component" value="Unassembled WGS sequence"/>
</dbReference>
<dbReference type="AlphaFoldDB" id="A0A1M5PWZ3"/>
<proteinExistence type="predicted"/>
<name>A0A1M5PWZ3_9ALTE</name>
<dbReference type="EMBL" id="FQWD01000006">
    <property type="protein sequence ID" value="SHH05773.1"/>
    <property type="molecule type" value="Genomic_DNA"/>
</dbReference>
<organism evidence="2 3">
    <name type="scientific">Marisediminitalea aggregata</name>
    <dbReference type="NCBI Taxonomy" id="634436"/>
    <lineage>
        <taxon>Bacteria</taxon>
        <taxon>Pseudomonadati</taxon>
        <taxon>Pseudomonadota</taxon>
        <taxon>Gammaproteobacteria</taxon>
        <taxon>Alteromonadales</taxon>
        <taxon>Alteromonadaceae</taxon>
        <taxon>Marisediminitalea</taxon>
    </lineage>
</organism>
<reference evidence="3" key="1">
    <citation type="submission" date="2016-11" db="EMBL/GenBank/DDBJ databases">
        <authorList>
            <person name="Varghese N."/>
            <person name="Submissions S."/>
        </authorList>
    </citation>
    <scope>NUCLEOTIDE SEQUENCE [LARGE SCALE GENOMIC DNA]</scope>
    <source>
        <strain evidence="3">CGMCC 1.8995</strain>
    </source>
</reference>
<keyword evidence="1" id="KW-0472">Membrane</keyword>
<protein>
    <submittedName>
        <fullName evidence="2">Uncharacterized protein</fullName>
    </submittedName>
</protein>
<feature type="transmembrane region" description="Helical" evidence="1">
    <location>
        <begin position="27"/>
        <end position="47"/>
    </location>
</feature>
<keyword evidence="1" id="KW-1133">Transmembrane helix</keyword>
<accession>A0A1M5PWZ3</accession>
<keyword evidence="3" id="KW-1185">Reference proteome</keyword>
<evidence type="ECO:0000313" key="2">
    <source>
        <dbReference type="EMBL" id="SHH05773.1"/>
    </source>
</evidence>
<evidence type="ECO:0000256" key="1">
    <source>
        <dbReference type="SAM" id="Phobius"/>
    </source>
</evidence>
<evidence type="ECO:0000313" key="3">
    <source>
        <dbReference type="Proteomes" id="UP000184520"/>
    </source>
</evidence>